<sequence>MTEQVPAKIWSLIGGGIHQSTPSNK</sequence>
<protein>
    <submittedName>
        <fullName evidence="2">Uncharacterized protein</fullName>
    </submittedName>
</protein>
<accession>A0A1I7WSP5</accession>
<evidence type="ECO:0000313" key="2">
    <source>
        <dbReference type="WBParaSite" id="Hba_08192"/>
    </source>
</evidence>
<reference evidence="2" key="1">
    <citation type="submission" date="2016-11" db="UniProtKB">
        <authorList>
            <consortium name="WormBaseParasite"/>
        </authorList>
    </citation>
    <scope>IDENTIFICATION</scope>
</reference>
<proteinExistence type="predicted"/>
<evidence type="ECO:0000313" key="1">
    <source>
        <dbReference type="Proteomes" id="UP000095283"/>
    </source>
</evidence>
<keyword evidence="1" id="KW-1185">Reference proteome</keyword>
<organism evidence="1 2">
    <name type="scientific">Heterorhabditis bacteriophora</name>
    <name type="common">Entomopathogenic nematode worm</name>
    <dbReference type="NCBI Taxonomy" id="37862"/>
    <lineage>
        <taxon>Eukaryota</taxon>
        <taxon>Metazoa</taxon>
        <taxon>Ecdysozoa</taxon>
        <taxon>Nematoda</taxon>
        <taxon>Chromadorea</taxon>
        <taxon>Rhabditida</taxon>
        <taxon>Rhabditina</taxon>
        <taxon>Rhabditomorpha</taxon>
        <taxon>Strongyloidea</taxon>
        <taxon>Heterorhabditidae</taxon>
        <taxon>Heterorhabditis</taxon>
    </lineage>
</organism>
<dbReference type="WBParaSite" id="Hba_08192">
    <property type="protein sequence ID" value="Hba_08192"/>
    <property type="gene ID" value="Hba_08192"/>
</dbReference>
<name>A0A1I7WSP5_HETBA</name>
<dbReference type="AlphaFoldDB" id="A0A1I7WSP5"/>
<dbReference type="Proteomes" id="UP000095283">
    <property type="component" value="Unplaced"/>
</dbReference>